<sequence length="407" mass="45465">MQVSDGGILSKGYYRNDDGDGRDVDVVLSIIIPTYNEAENIPNLLRSIGDGLHTFLKQLDAMAEIIIVDDGSPDGTADVVEQHSKHIASEGRLSIKVLRRYGRRGLLSAVLDGLKAAKGSNVVVMDADLSHPPALIPAMLDELIQDRCDLVIASRYVDGGSVENWSMKRKALSISANMIARVILNLDVKDAVSGFFACKRWVLEGIEFITSGYKILLEVLVKVDNIRVKEIPYTFVNRSHGKSKLNLRVVIEYLKAIWLLYRYGRKKRREERRGSILFLSRAARFYTVGLSGLAVNYGIASLANSLLANMHIATLAGILCSITSNFILNKLWTFEDTDLAVLHTLKQYAYYMGLSSIGGTLQFILIHLLNQIYGMNYNLALFIAIGLASIWNFLSNKKWTFKERIWG</sequence>
<dbReference type="GO" id="GO:0006488">
    <property type="term" value="P:dolichol-linked oligosaccharide biosynthetic process"/>
    <property type="evidence" value="ECO:0007669"/>
    <property type="project" value="TreeGrafter"/>
</dbReference>
<dbReference type="EMBL" id="LT981265">
    <property type="protein sequence ID" value="SPC33313.1"/>
    <property type="molecule type" value="Genomic_DNA"/>
</dbReference>
<gene>
    <name evidence="11" type="primary">dpm</name>
    <name evidence="11" type="ORF">NCAV_0113</name>
</gene>
<organism evidence="11 12">
    <name type="scientific">Candidatus Nitrosocaldus cavascurensis</name>
    <dbReference type="NCBI Taxonomy" id="2058097"/>
    <lineage>
        <taxon>Archaea</taxon>
        <taxon>Nitrososphaerota</taxon>
        <taxon>Nitrososphaeria</taxon>
        <taxon>Candidatus Nitrosocaldales</taxon>
        <taxon>Candidatus Nitrosocaldaceae</taxon>
        <taxon>Candidatus Nitrosocaldus</taxon>
    </lineage>
</organism>
<dbReference type="CDD" id="cd06442">
    <property type="entry name" value="DPM1_like"/>
    <property type="match status" value="1"/>
</dbReference>
<accession>A0A2K5ANV3</accession>
<dbReference type="GO" id="GO:0000271">
    <property type="term" value="P:polysaccharide biosynthetic process"/>
    <property type="evidence" value="ECO:0007669"/>
    <property type="project" value="InterPro"/>
</dbReference>
<feature type="transmembrane region" description="Helical" evidence="8">
    <location>
        <begin position="375"/>
        <end position="394"/>
    </location>
</feature>
<dbReference type="Pfam" id="PF04138">
    <property type="entry name" value="GtrA_DPMS_TM"/>
    <property type="match status" value="1"/>
</dbReference>
<keyword evidence="4 11" id="KW-0808">Transferase</keyword>
<dbReference type="PANTHER" id="PTHR43398:SF1">
    <property type="entry name" value="DOLICHOL-PHOSPHATE MANNOSYLTRANSFERASE SUBUNIT 1"/>
    <property type="match status" value="1"/>
</dbReference>
<reference evidence="12" key="1">
    <citation type="submission" date="2018-01" db="EMBL/GenBank/DDBJ databases">
        <authorList>
            <person name="Kerou L M."/>
        </authorList>
    </citation>
    <scope>NUCLEOTIDE SEQUENCE [LARGE SCALE GENOMIC DNA]</scope>
    <source>
        <strain evidence="12">SCU2</strain>
    </source>
</reference>
<evidence type="ECO:0000256" key="3">
    <source>
        <dbReference type="ARBA" id="ARBA00022676"/>
    </source>
</evidence>
<feature type="domain" description="GtrA/DPMS transmembrane" evidence="10">
    <location>
        <begin position="284"/>
        <end position="401"/>
    </location>
</feature>
<feature type="transmembrane region" description="Helical" evidence="8">
    <location>
        <begin position="348"/>
        <end position="369"/>
    </location>
</feature>
<dbReference type="InterPro" id="IPR039528">
    <property type="entry name" value="DPM1-like"/>
</dbReference>
<feature type="transmembrane region" description="Helical" evidence="8">
    <location>
        <begin position="282"/>
        <end position="300"/>
    </location>
</feature>
<protein>
    <submittedName>
        <fullName evidence="11">Dolichol-phosphate mannosyltransferase</fullName>
        <ecNumber evidence="11">2.4.1.83</ecNumber>
    </submittedName>
</protein>
<dbReference type="GeneID" id="41594218"/>
<dbReference type="SUPFAM" id="SSF53448">
    <property type="entry name" value="Nucleotide-diphospho-sugar transferases"/>
    <property type="match status" value="1"/>
</dbReference>
<feature type="domain" description="Glycosyltransferase 2-like" evidence="9">
    <location>
        <begin position="29"/>
        <end position="203"/>
    </location>
</feature>
<dbReference type="GO" id="GO:0016020">
    <property type="term" value="C:membrane"/>
    <property type="evidence" value="ECO:0007669"/>
    <property type="project" value="UniProtKB-SubCell"/>
</dbReference>
<evidence type="ECO:0000259" key="9">
    <source>
        <dbReference type="Pfam" id="PF00535"/>
    </source>
</evidence>
<keyword evidence="7 8" id="KW-0472">Membrane</keyword>
<keyword evidence="6 8" id="KW-1133">Transmembrane helix</keyword>
<dbReference type="Proteomes" id="UP000236248">
    <property type="component" value="Chromosome NCAV"/>
</dbReference>
<feature type="transmembrane region" description="Helical" evidence="8">
    <location>
        <begin position="306"/>
        <end position="328"/>
    </location>
</feature>
<dbReference type="GO" id="GO:0006506">
    <property type="term" value="P:GPI anchor biosynthetic process"/>
    <property type="evidence" value="ECO:0007669"/>
    <property type="project" value="TreeGrafter"/>
</dbReference>
<dbReference type="GO" id="GO:0035269">
    <property type="term" value="P:protein O-linked glycosylation via mannose"/>
    <property type="evidence" value="ECO:0007669"/>
    <property type="project" value="TreeGrafter"/>
</dbReference>
<dbReference type="Pfam" id="PF00535">
    <property type="entry name" value="Glycos_transf_2"/>
    <property type="match status" value="1"/>
</dbReference>
<dbReference type="InterPro" id="IPR029044">
    <property type="entry name" value="Nucleotide-diphossugar_trans"/>
</dbReference>
<evidence type="ECO:0000256" key="5">
    <source>
        <dbReference type="ARBA" id="ARBA00022692"/>
    </source>
</evidence>
<dbReference type="Gene3D" id="3.90.550.10">
    <property type="entry name" value="Spore Coat Polysaccharide Biosynthesis Protein SpsA, Chain A"/>
    <property type="match status" value="1"/>
</dbReference>
<evidence type="ECO:0000256" key="2">
    <source>
        <dbReference type="ARBA" id="ARBA00006739"/>
    </source>
</evidence>
<evidence type="ECO:0000313" key="12">
    <source>
        <dbReference type="Proteomes" id="UP000236248"/>
    </source>
</evidence>
<dbReference type="InterPro" id="IPR001173">
    <property type="entry name" value="Glyco_trans_2-like"/>
</dbReference>
<name>A0A2K5ANV3_9ARCH</name>
<evidence type="ECO:0000259" key="10">
    <source>
        <dbReference type="Pfam" id="PF04138"/>
    </source>
</evidence>
<evidence type="ECO:0000256" key="7">
    <source>
        <dbReference type="ARBA" id="ARBA00023136"/>
    </source>
</evidence>
<keyword evidence="5 8" id="KW-0812">Transmembrane</keyword>
<evidence type="ECO:0000256" key="6">
    <source>
        <dbReference type="ARBA" id="ARBA00022989"/>
    </source>
</evidence>
<dbReference type="GO" id="GO:0004582">
    <property type="term" value="F:dolichyl-phosphate beta-D-mannosyltransferase activity"/>
    <property type="evidence" value="ECO:0007669"/>
    <property type="project" value="UniProtKB-EC"/>
</dbReference>
<keyword evidence="12" id="KW-1185">Reference proteome</keyword>
<dbReference type="EC" id="2.4.1.83" evidence="11"/>
<dbReference type="RefSeq" id="WP_197706644.1">
    <property type="nucleotide sequence ID" value="NZ_LT981265.1"/>
</dbReference>
<dbReference type="AlphaFoldDB" id="A0A2K5ANV3"/>
<dbReference type="PANTHER" id="PTHR43398">
    <property type="entry name" value="DOLICHOL-PHOSPHATE MANNOSYLTRANSFERASE SUBUNIT 1"/>
    <property type="match status" value="1"/>
</dbReference>
<evidence type="ECO:0000313" key="11">
    <source>
        <dbReference type="EMBL" id="SPC33313.1"/>
    </source>
</evidence>
<dbReference type="KEGG" id="ncv:NCAV_0113"/>
<evidence type="ECO:0000256" key="4">
    <source>
        <dbReference type="ARBA" id="ARBA00022679"/>
    </source>
</evidence>
<dbReference type="InterPro" id="IPR007267">
    <property type="entry name" value="GtrA_DPMS_TM"/>
</dbReference>
<comment type="subcellular location">
    <subcellularLocation>
        <location evidence="1">Membrane</location>
        <topology evidence="1">Multi-pass membrane protein</topology>
    </subcellularLocation>
</comment>
<proteinExistence type="inferred from homology"/>
<keyword evidence="3 11" id="KW-0328">Glycosyltransferase</keyword>
<comment type="similarity">
    <text evidence="2">Belongs to the glycosyltransferase 2 family.</text>
</comment>
<evidence type="ECO:0000256" key="8">
    <source>
        <dbReference type="SAM" id="Phobius"/>
    </source>
</evidence>
<dbReference type="FunFam" id="3.90.550.10:FF:000122">
    <property type="entry name" value="Dolichol-phosphate mannosyltransferase subunit 1"/>
    <property type="match status" value="1"/>
</dbReference>
<evidence type="ECO:0000256" key="1">
    <source>
        <dbReference type="ARBA" id="ARBA00004141"/>
    </source>
</evidence>